<dbReference type="InterPro" id="IPR017452">
    <property type="entry name" value="GPCR_Rhodpsn_7TM"/>
</dbReference>
<keyword evidence="4 11" id="KW-0812">Transmembrane</keyword>
<evidence type="ECO:0000313" key="15">
    <source>
        <dbReference type="Proteomes" id="UP000030765"/>
    </source>
</evidence>
<keyword evidence="7 11" id="KW-0472">Membrane</keyword>
<dbReference type="PROSITE" id="PS50262">
    <property type="entry name" value="G_PROTEIN_RECEP_F1_2"/>
    <property type="match status" value="2"/>
</dbReference>
<feature type="region of interest" description="Disordered" evidence="10">
    <location>
        <begin position="495"/>
        <end position="518"/>
    </location>
</feature>
<dbReference type="AlphaFoldDB" id="A0A084VT46"/>
<gene>
    <name evidence="13" type="ORF">ZHAS_00008687</name>
</gene>
<feature type="domain" description="G-protein coupled receptors family 1 profile" evidence="12">
    <location>
        <begin position="125"/>
        <end position="243"/>
    </location>
</feature>
<feature type="transmembrane region" description="Helical" evidence="11">
    <location>
        <begin position="145"/>
        <end position="164"/>
    </location>
</feature>
<dbReference type="VEuPathDB" id="VectorBase:ASIS018934"/>
<dbReference type="EMBL" id="ATLV01016178">
    <property type="status" value="NOT_ANNOTATED_CDS"/>
    <property type="molecule type" value="Genomic_DNA"/>
</dbReference>
<feature type="transmembrane region" description="Helical" evidence="11">
    <location>
        <begin position="113"/>
        <end position="133"/>
    </location>
</feature>
<protein>
    <submittedName>
        <fullName evidence="13">AGAP002888-PC-like protein</fullName>
    </submittedName>
</protein>
<evidence type="ECO:0000313" key="14">
    <source>
        <dbReference type="EnsemblMetazoa" id="ASIC008687-PA"/>
    </source>
</evidence>
<evidence type="ECO:0000256" key="11">
    <source>
        <dbReference type="SAM" id="Phobius"/>
    </source>
</evidence>
<evidence type="ECO:0000256" key="7">
    <source>
        <dbReference type="ARBA" id="ARBA00023136"/>
    </source>
</evidence>
<dbReference type="EMBL" id="ATLV01016173">
    <property type="status" value="NOT_ANNOTATED_CDS"/>
    <property type="molecule type" value="Genomic_DNA"/>
</dbReference>
<dbReference type="GO" id="GO:0004989">
    <property type="term" value="F:octopamine receptor activity"/>
    <property type="evidence" value="ECO:0007669"/>
    <property type="project" value="TreeGrafter"/>
</dbReference>
<dbReference type="EMBL" id="KE525060">
    <property type="protein sequence ID" value="KFB41140.1"/>
    <property type="molecule type" value="Genomic_DNA"/>
</dbReference>
<dbReference type="OMA" id="VHMGHAQ"/>
<dbReference type="STRING" id="74873.A0A084VT46"/>
<feature type="compositionally biased region" description="Basic and acidic residues" evidence="10">
    <location>
        <begin position="504"/>
        <end position="513"/>
    </location>
</feature>
<evidence type="ECO:0000256" key="8">
    <source>
        <dbReference type="ARBA" id="ARBA00023170"/>
    </source>
</evidence>
<dbReference type="PANTHER" id="PTHR24248">
    <property type="entry name" value="ADRENERGIC RECEPTOR-RELATED G-PROTEIN COUPLED RECEPTOR"/>
    <property type="match status" value="1"/>
</dbReference>
<comment type="similarity">
    <text evidence="2">Belongs to the G-protein coupled receptor 1 family.</text>
</comment>
<organism evidence="14 15">
    <name type="scientific">Anopheles sinensis</name>
    <name type="common">Mosquito</name>
    <dbReference type="NCBI Taxonomy" id="74873"/>
    <lineage>
        <taxon>Eukaryota</taxon>
        <taxon>Metazoa</taxon>
        <taxon>Ecdysozoa</taxon>
        <taxon>Arthropoda</taxon>
        <taxon>Hexapoda</taxon>
        <taxon>Insecta</taxon>
        <taxon>Pterygota</taxon>
        <taxon>Neoptera</taxon>
        <taxon>Endopterygota</taxon>
        <taxon>Diptera</taxon>
        <taxon>Nematocera</taxon>
        <taxon>Culicoidea</taxon>
        <taxon>Culicidae</taxon>
        <taxon>Anophelinae</taxon>
        <taxon>Anopheles</taxon>
    </lineage>
</organism>
<feature type="region of interest" description="Disordered" evidence="10">
    <location>
        <begin position="834"/>
        <end position="868"/>
    </location>
</feature>
<keyword evidence="5 11" id="KW-1133">Transmembrane helix</keyword>
<dbReference type="VEuPathDB" id="VectorBase:ASIS022347"/>
<evidence type="ECO:0000256" key="10">
    <source>
        <dbReference type="SAM" id="MobiDB-lite"/>
    </source>
</evidence>
<feature type="compositionally biased region" description="Polar residues" evidence="10">
    <location>
        <begin position="834"/>
        <end position="857"/>
    </location>
</feature>
<dbReference type="GO" id="GO:0071880">
    <property type="term" value="P:adenylate cyclase-activating adrenergic receptor signaling pathway"/>
    <property type="evidence" value="ECO:0007669"/>
    <property type="project" value="TreeGrafter"/>
</dbReference>
<dbReference type="EMBL" id="ATLV01016177">
    <property type="status" value="NOT_ANNOTATED_CDS"/>
    <property type="molecule type" value="Genomic_DNA"/>
</dbReference>
<feature type="region of interest" description="Disordered" evidence="10">
    <location>
        <begin position="438"/>
        <end position="463"/>
    </location>
</feature>
<reference evidence="14" key="2">
    <citation type="submission" date="2020-05" db="UniProtKB">
        <authorList>
            <consortium name="EnsemblMetazoa"/>
        </authorList>
    </citation>
    <scope>IDENTIFICATION</scope>
</reference>
<dbReference type="Gene3D" id="1.20.1070.10">
    <property type="entry name" value="Rhodopsin 7-helix transmembrane proteins"/>
    <property type="match status" value="2"/>
</dbReference>
<accession>A0A084VT46</accession>
<feature type="region of interest" description="Disordered" evidence="10">
    <location>
        <begin position="880"/>
        <end position="919"/>
    </location>
</feature>
<dbReference type="GO" id="GO:0005886">
    <property type="term" value="C:plasma membrane"/>
    <property type="evidence" value="ECO:0007669"/>
    <property type="project" value="UniProtKB-SubCell"/>
</dbReference>
<feature type="compositionally biased region" description="Gly residues" evidence="10">
    <location>
        <begin position="900"/>
        <end position="914"/>
    </location>
</feature>
<feature type="compositionally biased region" description="Low complexity" evidence="10">
    <location>
        <begin position="438"/>
        <end position="456"/>
    </location>
</feature>
<evidence type="ECO:0000256" key="5">
    <source>
        <dbReference type="ARBA" id="ARBA00022989"/>
    </source>
</evidence>
<feature type="region of interest" description="Disordered" evidence="10">
    <location>
        <begin position="997"/>
        <end position="1033"/>
    </location>
</feature>
<dbReference type="EMBL" id="ATLV01016175">
    <property type="status" value="NOT_ANNOTATED_CDS"/>
    <property type="molecule type" value="Genomic_DNA"/>
</dbReference>
<feature type="transmembrane region" description="Helical" evidence="11">
    <location>
        <begin position="257"/>
        <end position="278"/>
    </location>
</feature>
<proteinExistence type="inferred from homology"/>
<evidence type="ECO:0000256" key="2">
    <source>
        <dbReference type="ARBA" id="ARBA00010663"/>
    </source>
</evidence>
<comment type="subcellular location">
    <subcellularLocation>
        <location evidence="1">Cell membrane</location>
        <topology evidence="1">Multi-pass membrane protein</topology>
    </subcellularLocation>
</comment>
<evidence type="ECO:0000256" key="3">
    <source>
        <dbReference type="ARBA" id="ARBA00022475"/>
    </source>
</evidence>
<evidence type="ECO:0000256" key="6">
    <source>
        <dbReference type="ARBA" id="ARBA00023040"/>
    </source>
</evidence>
<dbReference type="Pfam" id="PF00001">
    <property type="entry name" value="7tm_1"/>
    <property type="match status" value="2"/>
</dbReference>
<keyword evidence="8" id="KW-0675">Receptor</keyword>
<feature type="transmembrane region" description="Helical" evidence="11">
    <location>
        <begin position="1170"/>
        <end position="1190"/>
    </location>
</feature>
<evidence type="ECO:0000256" key="9">
    <source>
        <dbReference type="ARBA" id="ARBA00023224"/>
    </source>
</evidence>
<dbReference type="OrthoDB" id="5957871at2759"/>
<feature type="compositionally biased region" description="Basic residues" evidence="10">
    <location>
        <begin position="1014"/>
        <end position="1031"/>
    </location>
</feature>
<keyword evidence="9" id="KW-0807">Transducer</keyword>
<feature type="transmembrane region" description="Helical" evidence="11">
    <location>
        <begin position="225"/>
        <end position="245"/>
    </location>
</feature>
<dbReference type="EMBL" id="ATLV01016176">
    <property type="status" value="NOT_ANNOTATED_CDS"/>
    <property type="molecule type" value="Genomic_DNA"/>
</dbReference>
<dbReference type="VEuPathDB" id="VectorBase:ASIS004712"/>
<keyword evidence="3" id="KW-1003">Cell membrane</keyword>
<sequence length="1259" mass="136472">MAARLATQKPEVSSYPSPFGPAAATAALLNETLVTVASAIASPIITTTNTGPVAGLSTMAPTSGGSEEPGGFGLWNGTTELLAGNATEPTASTTIVEPADRLVELTVLCLKSLIFGSIIIGAVLGNALVIISVHKNRKLRVITNYFVVSLAMADMLVALCAMTFNASVELSGRWLFGPFMCDVWNSLDVYFSTASILHLCCISVDRLSALRIFFPRVIDSNDRKVLGILFSLISFRWHFAVLICSVKSNSTLKHESYAIVSSSISFWIPGIVMLTMYYRIYKEAVRQRKALSRTSSNILLNSVQINNASNTLHANHHHHHHHHQQHLHHRHHHLRASDCDLGIDLKDIQHDTHSELSDLDLQGPIVPTVVANTDDDFLVPSSPPRRLSRSSIDLRDLEYKNESKIKGSDSVSSIFPLHYENNLRYSGSEPIHIKEAQQLALQQQQQQQQQVEQQQQRRASRKDSFRQMNFFQPFFSRNGLLKTYMKGSGTVGGMAGGNLNNSRSVERNNKNNDNRSNNNILDLINVASSLNKDSEKEVNTHKRHQIAASESDFLTMIEKQRQKLGKNNHSLKNCNKDEKELIYALSDSDFGAAFQKQDEGAARRCFKNLVGVDQSAPGVGGKDGAIFKIVLNSEPGAQAVGGGEGPTAGGDGGDVGEGVPAAMDTPDILIGCFDHGFTGSRPTVSSPTVKELLADEGAPIRTSSLKGVAVQSGPPPIDAPLETNVIDLISTINSTPSAVDDLRSVGSVPNREIASVNQLSTALNVSLNARCSPVNIQLSEASTISLDLVATSPKEKLPRVPTSAPATVTTIDIASEMLMLTDTNPDIVIDNSHTAASLSPTSRTVTPSRAPSIMTPSPQHPRLGRKRQSSTVTYNINVINFQTGDNPDDDSSFQLNNRNGSGGGGGGGGGGATAGGRSNSSTTGFSVLHTLCVCVFVASEMNNSFYLVCVRQKYQRRGAICIVINNDNVVNANDTDTELDEPDCGGSVCGWPGCDGAGSSGQQRDQDQGSYTHHQQHQHQHQHHHHGHHPHQPSCCYPGGHQDDGSGAASCRHHKFRKIKCLWNHLKRYGWRRVPAGCGGVDGAPAPFTSGNRLTVPSPVPPGAGCRHSRCPSVGCGEGQSDCLLSGACSLAFVQFSLLAPPRLASRCFSGTSTRQSKGWRAEHKAARTLGIIMGVFLLCWLPFFLWYVITTLCGEETCPCPDVVITVLFWIGYFNSTLNPLIYAYFNRDFREAFRNTLQSLLPCFVKRSPYGHSVYYV</sequence>
<dbReference type="EnsemblMetazoa" id="ASIC008687-RA">
    <property type="protein sequence ID" value="ASIC008687-PA"/>
    <property type="gene ID" value="ASIC008687"/>
</dbReference>
<evidence type="ECO:0000259" key="12">
    <source>
        <dbReference type="PROSITE" id="PS50262"/>
    </source>
</evidence>
<dbReference type="VEuPathDB" id="VectorBase:ASIS018015"/>
<dbReference type="EMBL" id="ATLV01016174">
    <property type="status" value="NOT_ANNOTATED_CDS"/>
    <property type="molecule type" value="Genomic_DNA"/>
</dbReference>
<evidence type="ECO:0000313" key="13">
    <source>
        <dbReference type="EMBL" id="KFB41140.1"/>
    </source>
</evidence>
<evidence type="ECO:0000256" key="4">
    <source>
        <dbReference type="ARBA" id="ARBA00022692"/>
    </source>
</evidence>
<name>A0A084VT46_ANOSI</name>
<dbReference type="GO" id="GO:0043410">
    <property type="term" value="P:positive regulation of MAPK cascade"/>
    <property type="evidence" value="ECO:0007669"/>
    <property type="project" value="TreeGrafter"/>
</dbReference>
<dbReference type="VEuPathDB" id="VectorBase:ASIC008687"/>
<keyword evidence="6" id="KW-0297">G-protein coupled receptor</keyword>
<reference evidence="13 15" key="1">
    <citation type="journal article" date="2014" name="BMC Genomics">
        <title>Genome sequence of Anopheles sinensis provides insight into genetics basis of mosquito competence for malaria parasites.</title>
        <authorList>
            <person name="Zhou D."/>
            <person name="Zhang D."/>
            <person name="Ding G."/>
            <person name="Shi L."/>
            <person name="Hou Q."/>
            <person name="Ye Y."/>
            <person name="Xu Y."/>
            <person name="Zhou H."/>
            <person name="Xiong C."/>
            <person name="Li S."/>
            <person name="Yu J."/>
            <person name="Hong S."/>
            <person name="Yu X."/>
            <person name="Zou P."/>
            <person name="Chen C."/>
            <person name="Chang X."/>
            <person name="Wang W."/>
            <person name="Lv Y."/>
            <person name="Sun Y."/>
            <person name="Ma L."/>
            <person name="Shen B."/>
            <person name="Zhu C."/>
        </authorList>
    </citation>
    <scope>NUCLEOTIDE SEQUENCE [LARGE SCALE GENOMIC DNA]</scope>
</reference>
<dbReference type="PANTHER" id="PTHR24248:SF66">
    <property type="entry name" value="OCTOPAMINE RECEPTOR BETA-3R"/>
    <property type="match status" value="1"/>
</dbReference>
<feature type="transmembrane region" description="Helical" evidence="11">
    <location>
        <begin position="1205"/>
        <end position="1227"/>
    </location>
</feature>
<dbReference type="SUPFAM" id="SSF81321">
    <property type="entry name" value="Family A G protein-coupled receptor-like"/>
    <property type="match status" value="2"/>
</dbReference>
<dbReference type="PRINTS" id="PR00237">
    <property type="entry name" value="GPCRRHODOPSN"/>
</dbReference>
<dbReference type="InterPro" id="IPR000276">
    <property type="entry name" value="GPCR_Rhodpsn"/>
</dbReference>
<dbReference type="Proteomes" id="UP000030765">
    <property type="component" value="Unassembled WGS sequence"/>
</dbReference>
<evidence type="ECO:0000256" key="1">
    <source>
        <dbReference type="ARBA" id="ARBA00004651"/>
    </source>
</evidence>
<keyword evidence="15" id="KW-1185">Reference proteome</keyword>
<feature type="domain" description="G-protein coupled receptors family 1 profile" evidence="12">
    <location>
        <begin position="1161"/>
        <end position="1224"/>
    </location>
</feature>